<keyword evidence="4" id="KW-1185">Reference proteome</keyword>
<dbReference type="InterPro" id="IPR014030">
    <property type="entry name" value="Ketoacyl_synth_N"/>
</dbReference>
<reference evidence="3 4" key="1">
    <citation type="submission" date="2020-08" db="EMBL/GenBank/DDBJ databases">
        <title>Aphidius gifuensis genome sequencing and assembly.</title>
        <authorList>
            <person name="Du Z."/>
        </authorList>
    </citation>
    <scope>NUCLEOTIDE SEQUENCE [LARGE SCALE GENOMIC DNA]</scope>
    <source>
        <strain evidence="3">YNYX2018</strain>
        <tissue evidence="3">Adults</tissue>
    </source>
</reference>
<evidence type="ECO:0000256" key="1">
    <source>
        <dbReference type="SAM" id="Phobius"/>
    </source>
</evidence>
<feature type="domain" description="Beta-ketoacyl synthase-like N-terminal" evidence="2">
    <location>
        <begin position="17"/>
        <end position="118"/>
    </location>
</feature>
<gene>
    <name evidence="3" type="ORF">HCN44_010747</name>
</gene>
<dbReference type="GO" id="GO:0006633">
    <property type="term" value="P:fatty acid biosynthetic process"/>
    <property type="evidence" value="ECO:0007669"/>
    <property type="project" value="TreeGrafter"/>
</dbReference>
<organism evidence="3 4">
    <name type="scientific">Aphidius gifuensis</name>
    <name type="common">Parasitoid wasp</name>
    <dbReference type="NCBI Taxonomy" id="684658"/>
    <lineage>
        <taxon>Eukaryota</taxon>
        <taxon>Metazoa</taxon>
        <taxon>Ecdysozoa</taxon>
        <taxon>Arthropoda</taxon>
        <taxon>Hexapoda</taxon>
        <taxon>Insecta</taxon>
        <taxon>Pterygota</taxon>
        <taxon>Neoptera</taxon>
        <taxon>Endopterygota</taxon>
        <taxon>Hymenoptera</taxon>
        <taxon>Apocrita</taxon>
        <taxon>Ichneumonoidea</taxon>
        <taxon>Braconidae</taxon>
        <taxon>Aphidiinae</taxon>
        <taxon>Aphidius</taxon>
    </lineage>
</organism>
<dbReference type="AlphaFoldDB" id="A0A834XSD8"/>
<feature type="transmembrane region" description="Helical" evidence="1">
    <location>
        <begin position="197"/>
        <end position="215"/>
    </location>
</feature>
<dbReference type="EMBL" id="JACMRX010000004">
    <property type="protein sequence ID" value="KAF7991946.1"/>
    <property type="molecule type" value="Genomic_DNA"/>
</dbReference>
<dbReference type="SUPFAM" id="SSF53901">
    <property type="entry name" value="Thiolase-like"/>
    <property type="match status" value="1"/>
</dbReference>
<name>A0A834XSD8_APHGI</name>
<dbReference type="InterPro" id="IPR016039">
    <property type="entry name" value="Thiolase-like"/>
</dbReference>
<keyword evidence="1" id="KW-1133">Transmembrane helix</keyword>
<keyword evidence="1" id="KW-0812">Transmembrane</keyword>
<dbReference type="PANTHER" id="PTHR43775:SF23">
    <property type="entry name" value="FATTY ACID SYNTHASE 3"/>
    <property type="match status" value="1"/>
</dbReference>
<dbReference type="PANTHER" id="PTHR43775">
    <property type="entry name" value="FATTY ACID SYNTHASE"/>
    <property type="match status" value="1"/>
</dbReference>
<dbReference type="Gene3D" id="3.40.47.10">
    <property type="match status" value="1"/>
</dbReference>
<dbReference type="Proteomes" id="UP000639338">
    <property type="component" value="Unassembled WGS sequence"/>
</dbReference>
<dbReference type="InterPro" id="IPR050091">
    <property type="entry name" value="PKS_NRPS_Biosynth_Enz"/>
</dbReference>
<keyword evidence="1" id="KW-0472">Membrane</keyword>
<dbReference type="OrthoDB" id="329835at2759"/>
<sequence length="230" mass="26327">MAIHHETTIIKSIDPGDEIVISGISGRFPECNNMEELKNNLFSKVDMVTDDCHRWKNDINGVPMRSGKIKDIDKFYASYFGLNANQANATDPMCRILLECAYETTVDAGEKPNKISGRTEEAVDYQSTNIENRLMDTEFMKLIHGIYADDIPSHLDRGEWNDQQLINHTRDRLSRTIAAKKWNTKIFDKLSRKLCPMLNYFVVFSLIICSHPIAWSTNYSMANSIIERIG</sequence>
<evidence type="ECO:0000259" key="2">
    <source>
        <dbReference type="Pfam" id="PF00109"/>
    </source>
</evidence>
<protein>
    <recommendedName>
        <fullName evidence="2">Beta-ketoacyl synthase-like N-terminal domain-containing protein</fullName>
    </recommendedName>
</protein>
<dbReference type="Pfam" id="PF00109">
    <property type="entry name" value="ketoacyl-synt"/>
    <property type="match status" value="1"/>
</dbReference>
<dbReference type="GO" id="GO:0004312">
    <property type="term" value="F:fatty acid synthase activity"/>
    <property type="evidence" value="ECO:0007669"/>
    <property type="project" value="TreeGrafter"/>
</dbReference>
<accession>A0A834XSD8</accession>
<evidence type="ECO:0000313" key="3">
    <source>
        <dbReference type="EMBL" id="KAF7991946.1"/>
    </source>
</evidence>
<proteinExistence type="predicted"/>
<comment type="caution">
    <text evidence="3">The sequence shown here is derived from an EMBL/GenBank/DDBJ whole genome shotgun (WGS) entry which is preliminary data.</text>
</comment>
<evidence type="ECO:0000313" key="4">
    <source>
        <dbReference type="Proteomes" id="UP000639338"/>
    </source>
</evidence>